<dbReference type="InterPro" id="IPR025332">
    <property type="entry name" value="DUF4238"/>
</dbReference>
<comment type="caution">
    <text evidence="1">The sequence shown here is derived from an EMBL/GenBank/DDBJ whole genome shotgun (WGS) entry which is preliminary data.</text>
</comment>
<keyword evidence="2" id="KW-1185">Reference proteome</keyword>
<gene>
    <name evidence="1" type="ORF">CFAM422_011691</name>
</gene>
<organism evidence="1 2">
    <name type="scientific">Trichoderma lentiforme</name>
    <dbReference type="NCBI Taxonomy" id="1567552"/>
    <lineage>
        <taxon>Eukaryota</taxon>
        <taxon>Fungi</taxon>
        <taxon>Dikarya</taxon>
        <taxon>Ascomycota</taxon>
        <taxon>Pezizomycotina</taxon>
        <taxon>Sordariomycetes</taxon>
        <taxon>Hypocreomycetidae</taxon>
        <taxon>Hypocreales</taxon>
        <taxon>Hypocreaceae</taxon>
        <taxon>Trichoderma</taxon>
    </lineage>
</organism>
<dbReference type="EMBL" id="QLNT01000025">
    <property type="protein sequence ID" value="KAF3059043.1"/>
    <property type="molecule type" value="Genomic_DNA"/>
</dbReference>
<proteinExistence type="predicted"/>
<protein>
    <submittedName>
        <fullName evidence="1">Uncharacterized protein</fullName>
    </submittedName>
</protein>
<dbReference type="Pfam" id="PF14022">
    <property type="entry name" value="DUF4238"/>
    <property type="match status" value="1"/>
</dbReference>
<evidence type="ECO:0000313" key="1">
    <source>
        <dbReference type="EMBL" id="KAF3059043.1"/>
    </source>
</evidence>
<dbReference type="Proteomes" id="UP000801864">
    <property type="component" value="Unassembled WGS sequence"/>
</dbReference>
<sequence length="722" mass="83981">MSFTNTEYQHFIPQFILKNYSYPFKCPNTEQKGKKKCKCKHEKNKYPGDPVVNCISLNPPPFQLESFSVKRIFGAPNMYNDPAQTTSDKQRRIEAMFSKMESQASILFRRIVKTHEAGDTTVTLSRTELDFIRKFLFLLKYRGSTFHQTFYRDTIDDYPFNDRELLFDYMRERNFSSPRDVWYHNLETIINLEMDPERKWQQTLPQKMFPTDALWCTNHVGNYYMAICTPSEVADEFILTENCYNVFEGLSTFAVDKATGQVAGGTQAAFHEFAPISPRLMIVLRNLALPNSEDPDWRVVQERQNLFWATFGELYGPDSKSILDDLSIKQCRCSFSEIVNGKARAAAGFDGKYRPDDKFCFTYFPIRNDHVRIINNMFLDNAYKSSVIAYRNQDNLKGILESYVSGPCDIHKVLKDDWDNRYAFLRGLETLTKLLGSQKPLVWRRVKAYETPATQNFTKKDIEFRRMTQQRIMKGGTHNDQMTTFVKLCERLGRKSMLDQDIAQAGKMVYFQRAVETLSIRCDEMVQKRNRIVISKIFKATYCSRYWLYLKLFRKAHCGDRDGTQDVTDLLVNKDIREGPEDIFVQTSQLYDENTLNDLMETTAFNDISIRKSKMEDIWARAFDNKSIFSHVLLHSIIFSQPGIPDVELLAKQVEHSFREGGTQGRSIHLPFANEDKNLELMVRVHVRSKFNSAMAGKASDSILRELKDTLFRLTFPTPPLD</sequence>
<accession>A0A9P5C916</accession>
<name>A0A9P5C916_9HYPO</name>
<evidence type="ECO:0000313" key="2">
    <source>
        <dbReference type="Proteomes" id="UP000801864"/>
    </source>
</evidence>
<dbReference type="AlphaFoldDB" id="A0A9P5C916"/>
<reference evidence="1 2" key="1">
    <citation type="submission" date="2018-06" db="EMBL/GenBank/DDBJ databases">
        <title>Genome analysis of cellulolytic fungus Trichoderma lentiforme CFAM-422.</title>
        <authorList>
            <person name="Steindorff A.S."/>
            <person name="Formighieri E.F."/>
            <person name="Midorikawa G.E.O."/>
            <person name="Tamietti M.S."/>
            <person name="Ramos E.Z."/>
            <person name="Silva A.S."/>
            <person name="Bon E.P.S."/>
            <person name="Mendes T.D."/>
            <person name="Damaso M.C.T."/>
            <person name="Favaro L.C.L."/>
        </authorList>
    </citation>
    <scope>NUCLEOTIDE SEQUENCE [LARGE SCALE GENOMIC DNA]</scope>
    <source>
        <strain evidence="1 2">CFAM-422</strain>
    </source>
</reference>